<evidence type="ECO:0000256" key="5">
    <source>
        <dbReference type="ARBA" id="ARBA00023163"/>
    </source>
</evidence>
<protein>
    <submittedName>
        <fullName evidence="9">Response regulator transcription factor</fullName>
    </submittedName>
</protein>
<dbReference type="PANTHER" id="PTHR48111:SF1">
    <property type="entry name" value="TWO-COMPONENT RESPONSE REGULATOR ORR33"/>
    <property type="match status" value="1"/>
</dbReference>
<dbReference type="SMART" id="SM00862">
    <property type="entry name" value="Trans_reg_C"/>
    <property type="match status" value="1"/>
</dbReference>
<dbReference type="EMBL" id="WBWA01000002">
    <property type="protein sequence ID" value="KAB2667069.1"/>
    <property type="molecule type" value="Genomic_DNA"/>
</dbReference>
<dbReference type="CDD" id="cd00383">
    <property type="entry name" value="trans_reg_C"/>
    <property type="match status" value="1"/>
</dbReference>
<keyword evidence="5" id="KW-0804">Transcription</keyword>
<keyword evidence="4 6" id="KW-0238">DNA-binding</keyword>
<accession>A0A833FQL0</accession>
<evidence type="ECO:0000313" key="10">
    <source>
        <dbReference type="Proteomes" id="UP000430843"/>
    </source>
</evidence>
<dbReference type="InterPro" id="IPR016032">
    <property type="entry name" value="Sig_transdc_resp-reg_C-effctor"/>
</dbReference>
<evidence type="ECO:0000313" key="9">
    <source>
        <dbReference type="EMBL" id="KAB2667069.1"/>
    </source>
</evidence>
<gene>
    <name evidence="9" type="ORF">F9K91_03845</name>
</gene>
<proteinExistence type="predicted"/>
<feature type="domain" description="OmpR/PhoB-type" evidence="8">
    <location>
        <begin position="147"/>
        <end position="245"/>
    </location>
</feature>
<sequence>MYLFDATFIPTETPALNINVSICTQDPQTYLILGHILSVAGYNPNLLQLPFSTDLSLETIPYAILFDTSENTDPIFELCASIKRNSMTESIILVALLHPCNELTFLDFLKSGFDECFPHPFTPERVLSFLQDRRPVSTNTTSSTLPPRKNTFGNLDMSPEERTLRHGEVEVQLPPIEFRILQGFVDAPGQVMKREQIIKMGWPPHHYVQPRTVDVHVGNLRRRLRKLTGKNMIRTVHTTGYAFDYSQ</sequence>
<keyword evidence="1" id="KW-0597">Phosphoprotein</keyword>
<dbReference type="GO" id="GO:0000976">
    <property type="term" value="F:transcription cis-regulatory region binding"/>
    <property type="evidence" value="ECO:0007669"/>
    <property type="project" value="TreeGrafter"/>
</dbReference>
<dbReference type="PROSITE" id="PS51755">
    <property type="entry name" value="OMPR_PHOB"/>
    <property type="match status" value="1"/>
</dbReference>
<dbReference type="Proteomes" id="UP000430843">
    <property type="component" value="Unassembled WGS sequence"/>
</dbReference>
<name>A0A833FQL0_9HYPH</name>
<keyword evidence="3" id="KW-0805">Transcription regulation</keyword>
<dbReference type="PANTHER" id="PTHR48111">
    <property type="entry name" value="REGULATOR OF RPOS"/>
    <property type="match status" value="1"/>
</dbReference>
<evidence type="ECO:0000256" key="4">
    <source>
        <dbReference type="ARBA" id="ARBA00023125"/>
    </source>
</evidence>
<dbReference type="SUPFAM" id="SSF46894">
    <property type="entry name" value="C-terminal effector domain of the bipartite response regulators"/>
    <property type="match status" value="1"/>
</dbReference>
<keyword evidence="2" id="KW-0902">Two-component regulatory system</keyword>
<comment type="caution">
    <text evidence="9">The sequence shown here is derived from an EMBL/GenBank/DDBJ whole genome shotgun (WGS) entry which is preliminary data.</text>
</comment>
<evidence type="ECO:0000256" key="2">
    <source>
        <dbReference type="ARBA" id="ARBA00023012"/>
    </source>
</evidence>
<evidence type="ECO:0000256" key="3">
    <source>
        <dbReference type="ARBA" id="ARBA00023015"/>
    </source>
</evidence>
<dbReference type="GO" id="GO:0006355">
    <property type="term" value="P:regulation of DNA-templated transcription"/>
    <property type="evidence" value="ECO:0007669"/>
    <property type="project" value="InterPro"/>
</dbReference>
<dbReference type="Pfam" id="PF00486">
    <property type="entry name" value="Trans_reg_C"/>
    <property type="match status" value="1"/>
</dbReference>
<reference evidence="9 10" key="1">
    <citation type="submission" date="2019-09" db="EMBL/GenBank/DDBJ databases">
        <title>Taxonomic organization of the family Brucellaceae based on a phylogenomic approach.</title>
        <authorList>
            <person name="Leclercq S."/>
            <person name="Cloeckaert A."/>
            <person name="Zygmunt M.S."/>
        </authorList>
    </citation>
    <scope>NUCLEOTIDE SEQUENCE [LARGE SCALE GENOMIC DNA]</scope>
    <source>
        <strain evidence="9 10">LMG 18957</strain>
    </source>
</reference>
<evidence type="ECO:0000259" key="8">
    <source>
        <dbReference type="PROSITE" id="PS51755"/>
    </source>
</evidence>
<dbReference type="InterPro" id="IPR039420">
    <property type="entry name" value="WalR-like"/>
</dbReference>
<dbReference type="Gene3D" id="1.10.10.10">
    <property type="entry name" value="Winged helix-like DNA-binding domain superfamily/Winged helix DNA-binding domain"/>
    <property type="match status" value="1"/>
</dbReference>
<keyword evidence="10" id="KW-1185">Reference proteome</keyword>
<feature type="DNA-binding region" description="OmpR/PhoB-type" evidence="6">
    <location>
        <begin position="147"/>
        <end position="245"/>
    </location>
</feature>
<organism evidence="9 10">
    <name type="scientific">Brucella tritici</name>
    <dbReference type="NCBI Taxonomy" id="94626"/>
    <lineage>
        <taxon>Bacteria</taxon>
        <taxon>Pseudomonadati</taxon>
        <taxon>Pseudomonadota</taxon>
        <taxon>Alphaproteobacteria</taxon>
        <taxon>Hyphomicrobiales</taxon>
        <taxon>Brucellaceae</taxon>
        <taxon>Brucella/Ochrobactrum group</taxon>
        <taxon>Brucella</taxon>
    </lineage>
</organism>
<dbReference type="GO" id="GO:0032993">
    <property type="term" value="C:protein-DNA complex"/>
    <property type="evidence" value="ECO:0007669"/>
    <property type="project" value="TreeGrafter"/>
</dbReference>
<dbReference type="AlphaFoldDB" id="A0A833FQL0"/>
<dbReference type="GO" id="GO:0000156">
    <property type="term" value="F:phosphorelay response regulator activity"/>
    <property type="evidence" value="ECO:0007669"/>
    <property type="project" value="TreeGrafter"/>
</dbReference>
<dbReference type="InterPro" id="IPR036388">
    <property type="entry name" value="WH-like_DNA-bd_sf"/>
</dbReference>
<dbReference type="InterPro" id="IPR001867">
    <property type="entry name" value="OmpR/PhoB-type_DNA-bd"/>
</dbReference>
<dbReference type="GO" id="GO:0005829">
    <property type="term" value="C:cytosol"/>
    <property type="evidence" value="ECO:0007669"/>
    <property type="project" value="TreeGrafter"/>
</dbReference>
<feature type="region of interest" description="Disordered" evidence="7">
    <location>
        <begin position="137"/>
        <end position="156"/>
    </location>
</feature>
<evidence type="ECO:0000256" key="1">
    <source>
        <dbReference type="ARBA" id="ARBA00022553"/>
    </source>
</evidence>
<evidence type="ECO:0000256" key="6">
    <source>
        <dbReference type="PROSITE-ProRule" id="PRU01091"/>
    </source>
</evidence>
<evidence type="ECO:0000256" key="7">
    <source>
        <dbReference type="SAM" id="MobiDB-lite"/>
    </source>
</evidence>